<keyword evidence="4" id="KW-1185">Reference proteome</keyword>
<feature type="transmembrane region" description="Helical" evidence="1">
    <location>
        <begin position="152"/>
        <end position="172"/>
    </location>
</feature>
<organism evidence="3 4">
    <name type="scientific">Natronospirillum operosum</name>
    <dbReference type="NCBI Taxonomy" id="2759953"/>
    <lineage>
        <taxon>Bacteria</taxon>
        <taxon>Pseudomonadati</taxon>
        <taxon>Pseudomonadota</taxon>
        <taxon>Gammaproteobacteria</taxon>
        <taxon>Oceanospirillales</taxon>
        <taxon>Natronospirillaceae</taxon>
        <taxon>Natronospirillum</taxon>
    </lineage>
</organism>
<gene>
    <name evidence="3" type="ORF">E4656_14520</name>
</gene>
<keyword evidence="1" id="KW-0812">Transmembrane</keyword>
<reference evidence="3 4" key="1">
    <citation type="submission" date="2019-04" db="EMBL/GenBank/DDBJ databases">
        <title>Natronospirillum operosus gen. nov., sp. nov., a haloalkaliphilic satellite isolated from decaying biomass of laboratory culture of cyanobacterium Geitlerinema sp. and proposal of Natronospirillaceae fam. nov. and Saccharospirillaceae fam. nov.</title>
        <authorList>
            <person name="Kevbrin V."/>
            <person name="Boltyanskaya Y."/>
            <person name="Koziaeva V."/>
            <person name="Grouzdev D.S."/>
            <person name="Park M."/>
            <person name="Cho J."/>
        </authorList>
    </citation>
    <scope>NUCLEOTIDE SEQUENCE [LARGE SCALE GENOMIC DNA]</scope>
    <source>
        <strain evidence="3 4">G-116</strain>
    </source>
</reference>
<evidence type="ECO:0000313" key="4">
    <source>
        <dbReference type="Proteomes" id="UP000297475"/>
    </source>
</evidence>
<dbReference type="RefSeq" id="WP_135484018.1">
    <property type="nucleotide sequence ID" value="NZ_SRMF01000006.1"/>
</dbReference>
<evidence type="ECO:0000259" key="2">
    <source>
        <dbReference type="Pfam" id="PF06181"/>
    </source>
</evidence>
<dbReference type="GO" id="GO:0009055">
    <property type="term" value="F:electron transfer activity"/>
    <property type="evidence" value="ECO:0007669"/>
    <property type="project" value="InterPro"/>
</dbReference>
<dbReference type="Pfam" id="PF06181">
    <property type="entry name" value="Urate_ox_N"/>
    <property type="match status" value="1"/>
</dbReference>
<sequence length="398" mass="44281">MTTAYLLNWLELFFRWFHVIAGVAWIGASFYFIWLDNNLEEPPQEKKDRGIKGDLWAIHGGGYYEVAKYRLNPPRQPEKLHWFKWEAYTTWLTGMVLMVLIYYVGAQSYLVDSQNFPLSTVQAVSLSLGSLLIGLVVYEALIRSPLRQDGRLFGAVLFVLLTLYAWAMTSVFSGRGAYIQVGALIGTIMAGNVLLGIIPAQRDLVRAVNAGTEPDPEPALLAKLRSTHNNYFTLPIIFIMISNHYPMTYGHELNWLVLALVCGISAFARHFFNLRHQGKTQVWILVVALAGLAAVAWWMAPQTAATGTAQEDSAELISESAMDDLVELHCAACHAASPSSSMFSSAPGGLIYTSGEDTLSTADRVITSLRTQYMPLGNPTNMTAEERDAVIQWIEHNR</sequence>
<feature type="transmembrane region" description="Helical" evidence="1">
    <location>
        <begin position="116"/>
        <end position="140"/>
    </location>
</feature>
<feature type="transmembrane region" description="Helical" evidence="1">
    <location>
        <begin position="85"/>
        <end position="104"/>
    </location>
</feature>
<accession>A0A4Z0W6W5</accession>
<dbReference type="EMBL" id="SRMF01000006">
    <property type="protein sequence ID" value="TGG92089.1"/>
    <property type="molecule type" value="Genomic_DNA"/>
</dbReference>
<dbReference type="SUPFAM" id="SSF46626">
    <property type="entry name" value="Cytochrome c"/>
    <property type="match status" value="1"/>
</dbReference>
<comment type="caution">
    <text evidence="3">The sequence shown here is derived from an EMBL/GenBank/DDBJ whole genome shotgun (WGS) entry which is preliminary data.</text>
</comment>
<dbReference type="AlphaFoldDB" id="A0A4Z0W6W5"/>
<evidence type="ECO:0000313" key="3">
    <source>
        <dbReference type="EMBL" id="TGG92089.1"/>
    </source>
</evidence>
<feature type="transmembrane region" description="Helical" evidence="1">
    <location>
        <begin position="178"/>
        <end position="198"/>
    </location>
</feature>
<dbReference type="InterPro" id="IPR010389">
    <property type="entry name" value="Urate_ox_N"/>
</dbReference>
<feature type="transmembrane region" description="Helical" evidence="1">
    <location>
        <begin position="253"/>
        <end position="270"/>
    </location>
</feature>
<keyword evidence="1" id="KW-0472">Membrane</keyword>
<protein>
    <recommendedName>
        <fullName evidence="2">Urate oxidase N-terminal domain-containing protein</fullName>
    </recommendedName>
</protein>
<keyword evidence="1" id="KW-1133">Transmembrane helix</keyword>
<feature type="transmembrane region" description="Helical" evidence="1">
    <location>
        <begin position="12"/>
        <end position="34"/>
    </location>
</feature>
<dbReference type="GO" id="GO:0020037">
    <property type="term" value="F:heme binding"/>
    <property type="evidence" value="ECO:0007669"/>
    <property type="project" value="InterPro"/>
</dbReference>
<feature type="domain" description="Urate oxidase N-terminal" evidence="2">
    <location>
        <begin position="4"/>
        <end position="300"/>
    </location>
</feature>
<feature type="transmembrane region" description="Helical" evidence="1">
    <location>
        <begin position="282"/>
        <end position="300"/>
    </location>
</feature>
<proteinExistence type="predicted"/>
<dbReference type="OrthoDB" id="9787495at2"/>
<name>A0A4Z0W6W5_9GAMM</name>
<evidence type="ECO:0000256" key="1">
    <source>
        <dbReference type="SAM" id="Phobius"/>
    </source>
</evidence>
<dbReference type="InterPro" id="IPR036909">
    <property type="entry name" value="Cyt_c-like_dom_sf"/>
</dbReference>
<dbReference type="Proteomes" id="UP000297475">
    <property type="component" value="Unassembled WGS sequence"/>
</dbReference>